<dbReference type="InterPro" id="IPR050438">
    <property type="entry name" value="LMW_PTPase"/>
</dbReference>
<organism evidence="8 9">
    <name type="scientific">Nocardioides marinisabuli</name>
    <dbReference type="NCBI Taxonomy" id="419476"/>
    <lineage>
        <taxon>Bacteria</taxon>
        <taxon>Bacillati</taxon>
        <taxon>Actinomycetota</taxon>
        <taxon>Actinomycetes</taxon>
        <taxon>Propionibacteriales</taxon>
        <taxon>Nocardioidaceae</taxon>
        <taxon>Nocardioides</taxon>
    </lineage>
</organism>
<dbReference type="InterPro" id="IPR023485">
    <property type="entry name" value="Ptyr_pPase"/>
</dbReference>
<accession>A0A7Y9EZN8</accession>
<dbReference type="InterPro" id="IPR017867">
    <property type="entry name" value="Tyr_phospatase_low_mol_wt"/>
</dbReference>
<keyword evidence="4" id="KW-0904">Protein phosphatase</keyword>
<comment type="similarity">
    <text evidence="1">Belongs to the low molecular weight phosphotyrosine protein phosphatase family.</text>
</comment>
<feature type="active site" description="Nucleophile" evidence="5">
    <location>
        <position position="23"/>
    </location>
</feature>
<dbReference type="Pfam" id="PF01451">
    <property type="entry name" value="LMWPc"/>
    <property type="match status" value="1"/>
</dbReference>
<dbReference type="EMBL" id="JACCBE010000001">
    <property type="protein sequence ID" value="NYD56838.1"/>
    <property type="molecule type" value="Genomic_DNA"/>
</dbReference>
<proteinExistence type="inferred from homology"/>
<evidence type="ECO:0000259" key="7">
    <source>
        <dbReference type="SMART" id="SM00226"/>
    </source>
</evidence>
<feature type="active site" description="Proton donor" evidence="5">
    <location>
        <position position="135"/>
    </location>
</feature>
<evidence type="ECO:0000256" key="3">
    <source>
        <dbReference type="ARBA" id="ARBA00022801"/>
    </source>
</evidence>
<feature type="region of interest" description="Disordered" evidence="6">
    <location>
        <begin position="162"/>
        <end position="181"/>
    </location>
</feature>
<dbReference type="CDD" id="cd16343">
    <property type="entry name" value="LMWPTP"/>
    <property type="match status" value="1"/>
</dbReference>
<dbReference type="SMART" id="SM00226">
    <property type="entry name" value="LMWPc"/>
    <property type="match status" value="1"/>
</dbReference>
<name>A0A7Y9EZN8_9ACTN</name>
<sequence length="181" mass="19141">MSPAPAALPPPRQPGRYAVALVCLGNICRSPMADVVLTRRVDEAGLTPVVSVASAGTAGWHTGKPMDSRAAATLLAAGHDPSAHRARQVDPGWLEQHDLVLAMDEQNLADLGGPAERRRLYRELDPVGTGGEVPDPYYGGDQGFEEVLAMVERTSAAIVSALQQEPALQHHPDTQRSTGPA</sequence>
<keyword evidence="9" id="KW-1185">Reference proteome</keyword>
<dbReference type="SUPFAM" id="SSF52788">
    <property type="entry name" value="Phosphotyrosine protein phosphatases I"/>
    <property type="match status" value="1"/>
</dbReference>
<evidence type="ECO:0000313" key="9">
    <source>
        <dbReference type="Proteomes" id="UP000516957"/>
    </source>
</evidence>
<comment type="caution">
    <text evidence="8">The sequence shown here is derived from an EMBL/GenBank/DDBJ whole genome shotgun (WGS) entry which is preliminary data.</text>
</comment>
<dbReference type="InterPro" id="IPR036196">
    <property type="entry name" value="Ptyr_pPase_sf"/>
</dbReference>
<keyword evidence="3 8" id="KW-0378">Hydrolase</keyword>
<protein>
    <recommendedName>
        <fullName evidence="2">protein-tyrosine-phosphatase</fullName>
        <ecNumber evidence="2">3.1.3.48</ecNumber>
    </recommendedName>
</protein>
<dbReference type="Gene3D" id="3.40.50.2300">
    <property type="match status" value="1"/>
</dbReference>
<dbReference type="AlphaFoldDB" id="A0A7Y9EZN8"/>
<feature type="active site" evidence="5">
    <location>
        <position position="29"/>
    </location>
</feature>
<evidence type="ECO:0000256" key="1">
    <source>
        <dbReference type="ARBA" id="ARBA00011063"/>
    </source>
</evidence>
<evidence type="ECO:0000256" key="6">
    <source>
        <dbReference type="SAM" id="MobiDB-lite"/>
    </source>
</evidence>
<dbReference type="PRINTS" id="PR00719">
    <property type="entry name" value="LMWPTPASE"/>
</dbReference>
<evidence type="ECO:0000256" key="5">
    <source>
        <dbReference type="PIRSR" id="PIRSR617867-1"/>
    </source>
</evidence>
<dbReference type="RefSeq" id="WP_258017128.1">
    <property type="nucleotide sequence ID" value="NZ_CP059163.1"/>
</dbReference>
<reference evidence="8 9" key="1">
    <citation type="submission" date="2020-07" db="EMBL/GenBank/DDBJ databases">
        <title>Sequencing the genomes of 1000 actinobacteria strains.</title>
        <authorList>
            <person name="Klenk H.-P."/>
        </authorList>
    </citation>
    <scope>NUCLEOTIDE SEQUENCE [LARGE SCALE GENOMIC DNA]</scope>
    <source>
        <strain evidence="8 9">DSM 18965</strain>
    </source>
</reference>
<evidence type="ECO:0000313" key="8">
    <source>
        <dbReference type="EMBL" id="NYD56838.1"/>
    </source>
</evidence>
<dbReference type="PANTHER" id="PTHR11717">
    <property type="entry name" value="LOW MOLECULAR WEIGHT PROTEIN TYROSINE PHOSPHATASE"/>
    <property type="match status" value="1"/>
</dbReference>
<feature type="domain" description="Phosphotyrosine protein phosphatase I" evidence="7">
    <location>
        <begin position="17"/>
        <end position="161"/>
    </location>
</feature>
<evidence type="ECO:0000256" key="4">
    <source>
        <dbReference type="ARBA" id="ARBA00022912"/>
    </source>
</evidence>
<dbReference type="Proteomes" id="UP000516957">
    <property type="component" value="Unassembled WGS sequence"/>
</dbReference>
<evidence type="ECO:0000256" key="2">
    <source>
        <dbReference type="ARBA" id="ARBA00013064"/>
    </source>
</evidence>
<gene>
    <name evidence="8" type="ORF">BKA08_001076</name>
</gene>
<dbReference type="PANTHER" id="PTHR11717:SF7">
    <property type="entry name" value="LOW MOLECULAR WEIGHT PHOSPHOTYROSINE PROTEIN PHOSPHATASE"/>
    <property type="match status" value="1"/>
</dbReference>
<dbReference type="GO" id="GO:0004725">
    <property type="term" value="F:protein tyrosine phosphatase activity"/>
    <property type="evidence" value="ECO:0007669"/>
    <property type="project" value="UniProtKB-EC"/>
</dbReference>
<dbReference type="EC" id="3.1.3.48" evidence="2"/>